<sequence length="229" mass="24828">MTTVSDAPLRRSFGGLRLVLGLLVLSAIITQITDELLHDAFKPGEYFAYFTIESSLINVVVLLVAGVLAVRGRAETELLTSVRVAVLSYAVITAAVYNVLLRNIPSTGYHGVQWPNEVMHVWVPILIVIDWLFAPGRSRVGWVRLWLVVSYPLAWLAFTMLRGAVTGWYPYPFLEPGGPGGILSVLVYVLGISAFILVVASAAIVIGRVDARRPRLGVASSAAADNEPS</sequence>
<dbReference type="Proteomes" id="UP000321379">
    <property type="component" value="Unassembled WGS sequence"/>
</dbReference>
<dbReference type="EMBL" id="VRMG01000004">
    <property type="protein sequence ID" value="TXN31971.1"/>
    <property type="molecule type" value="Genomic_DNA"/>
</dbReference>
<feature type="transmembrane region" description="Helical" evidence="1">
    <location>
        <begin position="145"/>
        <end position="165"/>
    </location>
</feature>
<protein>
    <recommendedName>
        <fullName evidence="4">Pr6Pr family membrane protein</fullName>
    </recommendedName>
</protein>
<keyword evidence="1" id="KW-0472">Membrane</keyword>
<organism evidence="2 3">
    <name type="scientific">Lacisediminihabitans profunda</name>
    <dbReference type="NCBI Taxonomy" id="2594790"/>
    <lineage>
        <taxon>Bacteria</taxon>
        <taxon>Bacillati</taxon>
        <taxon>Actinomycetota</taxon>
        <taxon>Actinomycetes</taxon>
        <taxon>Micrococcales</taxon>
        <taxon>Microbacteriaceae</taxon>
        <taxon>Lacisediminihabitans</taxon>
    </lineage>
</organism>
<feature type="transmembrane region" description="Helical" evidence="1">
    <location>
        <begin position="82"/>
        <end position="100"/>
    </location>
</feature>
<evidence type="ECO:0000313" key="3">
    <source>
        <dbReference type="Proteomes" id="UP000321379"/>
    </source>
</evidence>
<feature type="transmembrane region" description="Helical" evidence="1">
    <location>
        <begin position="47"/>
        <end position="70"/>
    </location>
</feature>
<name>A0A5C8UUH9_9MICO</name>
<gene>
    <name evidence="2" type="ORF">FVP33_03345</name>
</gene>
<dbReference type="RefSeq" id="WP_147782220.1">
    <property type="nucleotide sequence ID" value="NZ_VRMG01000004.1"/>
</dbReference>
<keyword evidence="3" id="KW-1185">Reference proteome</keyword>
<proteinExistence type="predicted"/>
<comment type="caution">
    <text evidence="2">The sequence shown here is derived from an EMBL/GenBank/DDBJ whole genome shotgun (WGS) entry which is preliminary data.</text>
</comment>
<evidence type="ECO:0000313" key="2">
    <source>
        <dbReference type="EMBL" id="TXN31971.1"/>
    </source>
</evidence>
<accession>A0A5C8UUH9</accession>
<feature type="transmembrane region" description="Helical" evidence="1">
    <location>
        <begin position="12"/>
        <end position="32"/>
    </location>
</feature>
<dbReference type="AlphaFoldDB" id="A0A5C8UUH9"/>
<reference evidence="2 3" key="1">
    <citation type="submission" date="2019-08" db="EMBL/GenBank/DDBJ databases">
        <title>Bacterial whole genome sequence for Glaciihabitans sp. CHu50b-6-2.</title>
        <authorList>
            <person name="Jin L."/>
        </authorList>
    </citation>
    <scope>NUCLEOTIDE SEQUENCE [LARGE SCALE GENOMIC DNA]</scope>
    <source>
        <strain evidence="2 3">CHu50b-6-2</strain>
    </source>
</reference>
<evidence type="ECO:0008006" key="4">
    <source>
        <dbReference type="Google" id="ProtNLM"/>
    </source>
</evidence>
<keyword evidence="1" id="KW-1133">Transmembrane helix</keyword>
<dbReference type="NCBIfam" id="NF038065">
    <property type="entry name" value="Pr6Pr"/>
    <property type="match status" value="1"/>
</dbReference>
<feature type="transmembrane region" description="Helical" evidence="1">
    <location>
        <begin position="185"/>
        <end position="206"/>
    </location>
</feature>
<keyword evidence="1" id="KW-0812">Transmembrane</keyword>
<feature type="transmembrane region" description="Helical" evidence="1">
    <location>
        <begin position="112"/>
        <end position="133"/>
    </location>
</feature>
<dbReference type="InterPro" id="IPR049713">
    <property type="entry name" value="Pr6Pr-like"/>
</dbReference>
<evidence type="ECO:0000256" key="1">
    <source>
        <dbReference type="SAM" id="Phobius"/>
    </source>
</evidence>